<feature type="transmembrane region" description="Helical" evidence="7">
    <location>
        <begin position="356"/>
        <end position="377"/>
    </location>
</feature>
<evidence type="ECO:0000256" key="5">
    <source>
        <dbReference type="ARBA" id="ARBA00023136"/>
    </source>
</evidence>
<keyword evidence="10" id="KW-1185">Reference proteome</keyword>
<feature type="transmembrane region" description="Helical" evidence="7">
    <location>
        <begin position="454"/>
        <end position="476"/>
    </location>
</feature>
<name>A0ABR3Q8L2_9TREE</name>
<keyword evidence="3 7" id="KW-0812">Transmembrane</keyword>
<evidence type="ECO:0000256" key="2">
    <source>
        <dbReference type="ARBA" id="ARBA00022448"/>
    </source>
</evidence>
<feature type="transmembrane region" description="Helical" evidence="7">
    <location>
        <begin position="163"/>
        <end position="183"/>
    </location>
</feature>
<evidence type="ECO:0000259" key="8">
    <source>
        <dbReference type="PROSITE" id="PS50850"/>
    </source>
</evidence>
<keyword evidence="5 7" id="KW-0472">Membrane</keyword>
<keyword evidence="2" id="KW-0813">Transport</keyword>
<comment type="caution">
    <text evidence="9">The sequence shown here is derived from an EMBL/GenBank/DDBJ whole genome shotgun (WGS) entry which is preliminary data.</text>
</comment>
<comment type="subcellular location">
    <subcellularLocation>
        <location evidence="1">Membrane</location>
        <topology evidence="1">Multi-pass membrane protein</topology>
    </subcellularLocation>
</comment>
<feature type="transmembrane region" description="Helical" evidence="7">
    <location>
        <begin position="226"/>
        <end position="246"/>
    </location>
</feature>
<dbReference type="PANTHER" id="PTHR43791:SF16">
    <property type="entry name" value="TRANSPORTER, PUTATIVE (AFU_ORTHOLOGUE AFUA_3G01840)-RELATED"/>
    <property type="match status" value="1"/>
</dbReference>
<dbReference type="InterPro" id="IPR036259">
    <property type="entry name" value="MFS_trans_sf"/>
</dbReference>
<evidence type="ECO:0000313" key="9">
    <source>
        <dbReference type="EMBL" id="KAL1410812.1"/>
    </source>
</evidence>
<feature type="transmembrane region" description="Helical" evidence="7">
    <location>
        <begin position="295"/>
        <end position="319"/>
    </location>
</feature>
<feature type="region of interest" description="Disordered" evidence="6">
    <location>
        <begin position="1"/>
        <end position="21"/>
    </location>
</feature>
<dbReference type="Proteomes" id="UP001565368">
    <property type="component" value="Unassembled WGS sequence"/>
</dbReference>
<dbReference type="PROSITE" id="PS50850">
    <property type="entry name" value="MFS"/>
    <property type="match status" value="1"/>
</dbReference>
<organism evidence="9 10">
    <name type="scientific">Vanrija albida</name>
    <dbReference type="NCBI Taxonomy" id="181172"/>
    <lineage>
        <taxon>Eukaryota</taxon>
        <taxon>Fungi</taxon>
        <taxon>Dikarya</taxon>
        <taxon>Basidiomycota</taxon>
        <taxon>Agaricomycotina</taxon>
        <taxon>Tremellomycetes</taxon>
        <taxon>Trichosporonales</taxon>
        <taxon>Trichosporonaceae</taxon>
        <taxon>Vanrija</taxon>
    </lineage>
</organism>
<evidence type="ECO:0000256" key="7">
    <source>
        <dbReference type="SAM" id="Phobius"/>
    </source>
</evidence>
<dbReference type="InterPro" id="IPR020846">
    <property type="entry name" value="MFS_dom"/>
</dbReference>
<accession>A0ABR3Q8L2</accession>
<evidence type="ECO:0000256" key="1">
    <source>
        <dbReference type="ARBA" id="ARBA00004141"/>
    </source>
</evidence>
<dbReference type="InterPro" id="IPR011701">
    <property type="entry name" value="MFS"/>
</dbReference>
<sequence>MSAIEKPATSHNELSSLERAASTDEHLKRTISTKGAGLGADLVGDERIELTEEDDRRILRKTDKIILSVLCWVYFLQILDKSVLGLGNVWGLSQDTNLTSKQYSTMAMMNAVAQLAWQPFSSYLIVKIPARYLLTFLCFAWGAAQACMAAAHNFGGLVATRFLLGLFEAGCLPLFGVLTAQWYRRSEQPLRVAAWYSTNGLATIFAAFLSWALAHIKSDAIHAWQLLFIVVGAITVLTAPWIWWMLDSDIPSARFLTETEKAQAIERLRANQTGTGSNEFKWSHVWELFYDVKSWLWLAMALLLNIGASVTNVFGPTLIRGFGFDKYKTTLLNMPFGFLQFAVILLSSWMAQVFRIKGAVLAGFMAPVLVGLGLLYWQSTGEHKQAISLVGYYLLSALFGGNPLIVSWMMANTAGQTKKTAVISLYNAGSAAGNIIGPLLFNSGGPHYVSGLKAVLGIFCAMTACVGFQVVALFMYNKVRQRQRVAAGKPRFIKDTSMESKYVAFGQEDEQDGDGPRLGQNALLDMTDFKNDEFVYVY</sequence>
<dbReference type="Gene3D" id="1.20.1250.20">
    <property type="entry name" value="MFS general substrate transporter like domains"/>
    <property type="match status" value="1"/>
</dbReference>
<dbReference type="RefSeq" id="XP_069210756.1">
    <property type="nucleotide sequence ID" value="XM_069350370.1"/>
</dbReference>
<feature type="domain" description="Major facilitator superfamily (MFS) profile" evidence="8">
    <location>
        <begin position="66"/>
        <end position="479"/>
    </location>
</feature>
<feature type="transmembrane region" description="Helical" evidence="7">
    <location>
        <begin position="331"/>
        <end position="350"/>
    </location>
</feature>
<protein>
    <recommendedName>
        <fullName evidence="8">Major facilitator superfamily (MFS) profile domain-containing protein</fullName>
    </recommendedName>
</protein>
<keyword evidence="4 7" id="KW-1133">Transmembrane helix</keyword>
<dbReference type="GeneID" id="95982798"/>
<evidence type="ECO:0000256" key="6">
    <source>
        <dbReference type="SAM" id="MobiDB-lite"/>
    </source>
</evidence>
<gene>
    <name evidence="9" type="ORF">Q8F55_001755</name>
</gene>
<evidence type="ECO:0000313" key="10">
    <source>
        <dbReference type="Proteomes" id="UP001565368"/>
    </source>
</evidence>
<dbReference type="SUPFAM" id="SSF103473">
    <property type="entry name" value="MFS general substrate transporter"/>
    <property type="match status" value="1"/>
</dbReference>
<evidence type="ECO:0000256" key="3">
    <source>
        <dbReference type="ARBA" id="ARBA00022692"/>
    </source>
</evidence>
<dbReference type="EMBL" id="JBBXJM010000002">
    <property type="protein sequence ID" value="KAL1410812.1"/>
    <property type="molecule type" value="Genomic_DNA"/>
</dbReference>
<dbReference type="Pfam" id="PF07690">
    <property type="entry name" value="MFS_1"/>
    <property type="match status" value="1"/>
</dbReference>
<proteinExistence type="predicted"/>
<feature type="transmembrane region" description="Helical" evidence="7">
    <location>
        <begin position="65"/>
        <end position="84"/>
    </location>
</feature>
<feature type="transmembrane region" description="Helical" evidence="7">
    <location>
        <begin position="132"/>
        <end position="151"/>
    </location>
</feature>
<evidence type="ECO:0000256" key="4">
    <source>
        <dbReference type="ARBA" id="ARBA00022989"/>
    </source>
</evidence>
<dbReference type="PANTHER" id="PTHR43791">
    <property type="entry name" value="PERMEASE-RELATED"/>
    <property type="match status" value="1"/>
</dbReference>
<reference evidence="9 10" key="1">
    <citation type="submission" date="2023-08" db="EMBL/GenBank/DDBJ databases">
        <title>Annotated Genome Sequence of Vanrija albida AlHP1.</title>
        <authorList>
            <person name="Herzog R."/>
        </authorList>
    </citation>
    <scope>NUCLEOTIDE SEQUENCE [LARGE SCALE GENOMIC DNA]</scope>
    <source>
        <strain evidence="9 10">AlHP1</strain>
    </source>
</reference>
<feature type="transmembrane region" description="Helical" evidence="7">
    <location>
        <begin position="195"/>
        <end position="214"/>
    </location>
</feature>
<feature type="transmembrane region" description="Helical" evidence="7">
    <location>
        <begin position="389"/>
        <end position="411"/>
    </location>
</feature>